<reference evidence="2" key="2">
    <citation type="submission" date="2022-01" db="EMBL/GenBank/DDBJ databases">
        <authorList>
            <person name="Yamashiro T."/>
            <person name="Shiraishi A."/>
            <person name="Satake H."/>
            <person name="Nakayama K."/>
        </authorList>
    </citation>
    <scope>NUCLEOTIDE SEQUENCE</scope>
</reference>
<evidence type="ECO:0000313" key="3">
    <source>
        <dbReference type="Proteomes" id="UP001151760"/>
    </source>
</evidence>
<feature type="region of interest" description="Disordered" evidence="1">
    <location>
        <begin position="257"/>
        <end position="277"/>
    </location>
</feature>
<feature type="compositionally biased region" description="Basic and acidic residues" evidence="1">
    <location>
        <begin position="267"/>
        <end position="277"/>
    </location>
</feature>
<reference evidence="2" key="1">
    <citation type="journal article" date="2022" name="Int. J. Mol. Sci.">
        <title>Draft Genome of Tanacetum Coccineum: Genomic Comparison of Closely Related Tanacetum-Family Plants.</title>
        <authorList>
            <person name="Yamashiro T."/>
            <person name="Shiraishi A."/>
            <person name="Nakayama K."/>
            <person name="Satake H."/>
        </authorList>
    </citation>
    <scope>NUCLEOTIDE SEQUENCE</scope>
</reference>
<dbReference type="Proteomes" id="UP001151760">
    <property type="component" value="Unassembled WGS sequence"/>
</dbReference>
<organism evidence="2 3">
    <name type="scientific">Tanacetum coccineum</name>
    <dbReference type="NCBI Taxonomy" id="301880"/>
    <lineage>
        <taxon>Eukaryota</taxon>
        <taxon>Viridiplantae</taxon>
        <taxon>Streptophyta</taxon>
        <taxon>Embryophyta</taxon>
        <taxon>Tracheophyta</taxon>
        <taxon>Spermatophyta</taxon>
        <taxon>Magnoliopsida</taxon>
        <taxon>eudicotyledons</taxon>
        <taxon>Gunneridae</taxon>
        <taxon>Pentapetalae</taxon>
        <taxon>asterids</taxon>
        <taxon>campanulids</taxon>
        <taxon>Asterales</taxon>
        <taxon>Asteraceae</taxon>
        <taxon>Asteroideae</taxon>
        <taxon>Anthemideae</taxon>
        <taxon>Anthemidinae</taxon>
        <taxon>Tanacetum</taxon>
    </lineage>
</organism>
<keyword evidence="3" id="KW-1185">Reference proteome</keyword>
<name>A0ABQ4ZMZ8_9ASTR</name>
<accession>A0ABQ4ZMZ8</accession>
<proteinExistence type="predicted"/>
<comment type="caution">
    <text evidence="2">The sequence shown here is derived from an EMBL/GenBank/DDBJ whole genome shotgun (WGS) entry which is preliminary data.</text>
</comment>
<sequence>MLDSESNKWIDAMNAEIQSMMDNMVWVLVDLPPGCKTVGSRWLFKKKTDMDGIRHTRFMRLLAKWDVKKQPLKWLPDEGIYLVQPVRCSTPNEVNRMKNVPYASAVGSIMYAVRCTRPDVAFAQNMTSRFQQNPELRVESYCYAGFETDQKMTLKSRQDMFSFRIEDSAAVILAMNGSSRMAPDTIKDDFHYGDFIRALSGWFMPHDGWTLVVNIVAQRRLEDKQPEEKTNTDCLVKEREKVHLGIKVGANITVTGVPGQEGAEGNVAEKKKGVYES</sequence>
<gene>
    <name evidence="2" type="ORF">Tco_0774254</name>
</gene>
<protein>
    <recommendedName>
        <fullName evidence="4">Reverse transcriptase Ty1/copia-type domain-containing protein</fullName>
    </recommendedName>
</protein>
<evidence type="ECO:0008006" key="4">
    <source>
        <dbReference type="Google" id="ProtNLM"/>
    </source>
</evidence>
<evidence type="ECO:0000256" key="1">
    <source>
        <dbReference type="SAM" id="MobiDB-lite"/>
    </source>
</evidence>
<dbReference type="EMBL" id="BQNB010011520">
    <property type="protein sequence ID" value="GJS91618.1"/>
    <property type="molecule type" value="Genomic_DNA"/>
</dbReference>
<evidence type="ECO:0000313" key="2">
    <source>
        <dbReference type="EMBL" id="GJS91618.1"/>
    </source>
</evidence>